<protein>
    <submittedName>
        <fullName evidence="3">Methylenetetrahydrofolate dehydrogenase</fullName>
    </submittedName>
</protein>
<dbReference type="Proteomes" id="UP000306584">
    <property type="component" value="Unassembled WGS sequence"/>
</dbReference>
<dbReference type="PANTHER" id="PTHR48099:SF3">
    <property type="entry name" value="METHYLENETETRAHYDROFOLATE DEHYDROGENASE [NAD(+)]"/>
    <property type="match status" value="1"/>
</dbReference>
<dbReference type="Pfam" id="PF00763">
    <property type="entry name" value="THF_DHG_CYH"/>
    <property type="match status" value="1"/>
</dbReference>
<dbReference type="AlphaFoldDB" id="A0A4S9KD77"/>
<dbReference type="GO" id="GO:0004488">
    <property type="term" value="F:methylenetetrahydrofolate dehydrogenase (NADP+) activity"/>
    <property type="evidence" value="ECO:0007669"/>
    <property type="project" value="InterPro"/>
</dbReference>
<name>A0A4S9KD77_AURPU</name>
<dbReference type="InterPro" id="IPR020631">
    <property type="entry name" value="THF_DH/CycHdrlase_NAD-bd_dom"/>
</dbReference>
<accession>A0A4S9KD77</accession>
<dbReference type="InterPro" id="IPR036291">
    <property type="entry name" value="NAD(P)-bd_dom_sf"/>
</dbReference>
<reference evidence="3 4" key="1">
    <citation type="submission" date="2018-10" db="EMBL/GenBank/DDBJ databases">
        <title>Fifty Aureobasidium pullulans genomes reveal a recombining polyextremotolerant generalist.</title>
        <authorList>
            <person name="Gostincar C."/>
            <person name="Turk M."/>
            <person name="Zajc J."/>
            <person name="Gunde-Cimerman N."/>
        </authorList>
    </citation>
    <scope>NUCLEOTIDE SEQUENCE [LARGE SCALE GENOMIC DNA]</scope>
    <source>
        <strain evidence="3 4">EXF-6604</strain>
    </source>
</reference>
<sequence>MSANPTSCKVVLAANIAKKLQAEVADGLAKLDRKPHLVGFLANKDPAARMYADWTGKTCIDNGFAFTLRECEREELEEAIRDANADDTVDGILVYYPVFNSSRDRTIQYIVDMHKDVEGLSPKLINNMYQNIRFLDPPHNTQKSILPCTPLAMIKILEYLNIYNTILDYGKRLWGRRITVINRSEVVGRPLAALLANDGAEVYSVDVTGVQRFSRGQGLRNQQHVVEEKPDMTMEDCLAISDVVISGVPGDKFKVPVEKIRDGAVCINFSSEKVSSPLNARFEETIEKEKENGEADMTTQHEQNFTPAVKEHASIYVPAVGKVTIMILLRNLLVCTAMARYFRSLTPSQLSALKSLETPSNISNHPIASEENTSTPPIDSMLSSSILPERIDKTNVETLLNETADELKRMVQNNPDVDAKPAEAIERAGTVEEAVPAGKAAA</sequence>
<dbReference type="InterPro" id="IPR020630">
    <property type="entry name" value="THF_DH/CycHdrlase_cat_dom"/>
</dbReference>
<dbReference type="Gene3D" id="3.40.50.10860">
    <property type="entry name" value="Leucine Dehydrogenase, chain A, domain 1"/>
    <property type="match status" value="1"/>
</dbReference>
<dbReference type="SUPFAM" id="SSF51735">
    <property type="entry name" value="NAD(P)-binding Rossmann-fold domains"/>
    <property type="match status" value="1"/>
</dbReference>
<proteinExistence type="predicted"/>
<evidence type="ECO:0000259" key="1">
    <source>
        <dbReference type="Pfam" id="PF00763"/>
    </source>
</evidence>
<dbReference type="InterPro" id="IPR046346">
    <property type="entry name" value="Aminoacid_DH-like_N_sf"/>
</dbReference>
<dbReference type="GO" id="GO:0005829">
    <property type="term" value="C:cytosol"/>
    <property type="evidence" value="ECO:0007669"/>
    <property type="project" value="TreeGrafter"/>
</dbReference>
<dbReference type="SUPFAM" id="SSF53223">
    <property type="entry name" value="Aminoacid dehydrogenase-like, N-terminal domain"/>
    <property type="match status" value="1"/>
</dbReference>
<feature type="domain" description="Tetrahydrofolate dehydrogenase/cyclohydrolase catalytic" evidence="1">
    <location>
        <begin position="14"/>
        <end position="118"/>
    </location>
</feature>
<dbReference type="FunFam" id="3.40.50.10860:FF:000012">
    <property type="entry name" value="Methylenetetrahydrofolate dehydrogenase [NAD(+)]"/>
    <property type="match status" value="1"/>
</dbReference>
<evidence type="ECO:0000313" key="4">
    <source>
        <dbReference type="Proteomes" id="UP000306584"/>
    </source>
</evidence>
<dbReference type="GO" id="GO:0004487">
    <property type="term" value="F:methylenetetrahydrofolate dehydrogenase (NAD+) activity"/>
    <property type="evidence" value="ECO:0007669"/>
    <property type="project" value="TreeGrafter"/>
</dbReference>
<evidence type="ECO:0000259" key="2">
    <source>
        <dbReference type="Pfam" id="PF02882"/>
    </source>
</evidence>
<feature type="domain" description="Tetrahydrofolate dehydrogenase/cyclohydrolase NAD(P)-binding" evidence="2">
    <location>
        <begin position="147"/>
        <end position="335"/>
    </location>
</feature>
<comment type="caution">
    <text evidence="3">The sequence shown here is derived from an EMBL/GenBank/DDBJ whole genome shotgun (WGS) entry which is preliminary data.</text>
</comment>
<dbReference type="PANTHER" id="PTHR48099">
    <property type="entry name" value="C-1-TETRAHYDROFOLATE SYNTHASE, CYTOPLASMIC-RELATED"/>
    <property type="match status" value="1"/>
</dbReference>
<dbReference type="Gene3D" id="3.40.50.720">
    <property type="entry name" value="NAD(P)-binding Rossmann-like Domain"/>
    <property type="match status" value="1"/>
</dbReference>
<dbReference type="Pfam" id="PF02882">
    <property type="entry name" value="THF_DHG_CYH_C"/>
    <property type="match status" value="1"/>
</dbReference>
<evidence type="ECO:0000313" key="3">
    <source>
        <dbReference type="EMBL" id="THY13298.1"/>
    </source>
</evidence>
<dbReference type="GO" id="GO:0009113">
    <property type="term" value="P:purine nucleobase biosynthetic process"/>
    <property type="evidence" value="ECO:0007669"/>
    <property type="project" value="TreeGrafter"/>
</dbReference>
<organism evidence="3 4">
    <name type="scientific">Aureobasidium pullulans</name>
    <name type="common">Black yeast</name>
    <name type="synonym">Pullularia pullulans</name>
    <dbReference type="NCBI Taxonomy" id="5580"/>
    <lineage>
        <taxon>Eukaryota</taxon>
        <taxon>Fungi</taxon>
        <taxon>Dikarya</taxon>
        <taxon>Ascomycota</taxon>
        <taxon>Pezizomycotina</taxon>
        <taxon>Dothideomycetes</taxon>
        <taxon>Dothideomycetidae</taxon>
        <taxon>Dothideales</taxon>
        <taxon>Saccotheciaceae</taxon>
        <taxon>Aureobasidium</taxon>
    </lineage>
</organism>
<gene>
    <name evidence="3" type="ORF">D6D01_08385</name>
</gene>
<dbReference type="EMBL" id="QZBD01000473">
    <property type="protein sequence ID" value="THY13298.1"/>
    <property type="molecule type" value="Genomic_DNA"/>
</dbReference>